<name>A0A2K3MEC4_TRIPR</name>
<comment type="caution">
    <text evidence="1">The sequence shown here is derived from an EMBL/GenBank/DDBJ whole genome shotgun (WGS) entry which is preliminary data.</text>
</comment>
<dbReference type="AlphaFoldDB" id="A0A2K3MEC4"/>
<evidence type="ECO:0000313" key="1">
    <source>
        <dbReference type="EMBL" id="PNX89140.1"/>
    </source>
</evidence>
<dbReference type="EMBL" id="ASHM01058806">
    <property type="protein sequence ID" value="PNX89140.1"/>
    <property type="molecule type" value="Genomic_DNA"/>
</dbReference>
<protein>
    <submittedName>
        <fullName evidence="1">Uncharacterized protein</fullName>
    </submittedName>
</protein>
<reference evidence="1 2" key="1">
    <citation type="journal article" date="2014" name="Am. J. Bot.">
        <title>Genome assembly and annotation for red clover (Trifolium pratense; Fabaceae).</title>
        <authorList>
            <person name="Istvanek J."/>
            <person name="Jaros M."/>
            <person name="Krenek A."/>
            <person name="Repkova J."/>
        </authorList>
    </citation>
    <scope>NUCLEOTIDE SEQUENCE [LARGE SCALE GENOMIC DNA]</scope>
    <source>
        <strain evidence="2">cv. Tatra</strain>
        <tissue evidence="1">Young leaves</tissue>
    </source>
</reference>
<organism evidence="1 2">
    <name type="scientific">Trifolium pratense</name>
    <name type="common">Red clover</name>
    <dbReference type="NCBI Taxonomy" id="57577"/>
    <lineage>
        <taxon>Eukaryota</taxon>
        <taxon>Viridiplantae</taxon>
        <taxon>Streptophyta</taxon>
        <taxon>Embryophyta</taxon>
        <taxon>Tracheophyta</taxon>
        <taxon>Spermatophyta</taxon>
        <taxon>Magnoliopsida</taxon>
        <taxon>eudicotyledons</taxon>
        <taxon>Gunneridae</taxon>
        <taxon>Pentapetalae</taxon>
        <taxon>rosids</taxon>
        <taxon>fabids</taxon>
        <taxon>Fabales</taxon>
        <taxon>Fabaceae</taxon>
        <taxon>Papilionoideae</taxon>
        <taxon>50 kb inversion clade</taxon>
        <taxon>NPAAA clade</taxon>
        <taxon>Hologalegina</taxon>
        <taxon>IRL clade</taxon>
        <taxon>Trifolieae</taxon>
        <taxon>Trifolium</taxon>
    </lineage>
</organism>
<dbReference type="Proteomes" id="UP000236291">
    <property type="component" value="Unassembled WGS sequence"/>
</dbReference>
<sequence length="50" mass="5311">EYVEQSTGGGPPVVPAGALMLKSVQSSKGKWVRSDEHVSSVRGARVKRVC</sequence>
<proteinExistence type="predicted"/>
<accession>A0A2K3MEC4</accession>
<feature type="non-terminal residue" evidence="1">
    <location>
        <position position="1"/>
    </location>
</feature>
<evidence type="ECO:0000313" key="2">
    <source>
        <dbReference type="Proteomes" id="UP000236291"/>
    </source>
</evidence>
<reference evidence="1 2" key="2">
    <citation type="journal article" date="2017" name="Front. Plant Sci.">
        <title>Gene Classification and Mining of Molecular Markers Useful in Red Clover (Trifolium pratense) Breeding.</title>
        <authorList>
            <person name="Istvanek J."/>
            <person name="Dluhosova J."/>
            <person name="Dluhos P."/>
            <person name="Patkova L."/>
            <person name="Nedelnik J."/>
            <person name="Repkova J."/>
        </authorList>
    </citation>
    <scope>NUCLEOTIDE SEQUENCE [LARGE SCALE GENOMIC DNA]</scope>
    <source>
        <strain evidence="2">cv. Tatra</strain>
        <tissue evidence="1">Young leaves</tissue>
    </source>
</reference>
<gene>
    <name evidence="1" type="ORF">L195_g045257</name>
</gene>